<reference evidence="2 3" key="1">
    <citation type="submission" date="2018-07" db="EMBL/GenBank/DDBJ databases">
        <title>Genome sequencing of oomycete isolates from Chile give support for New Zealand origin for Phytophthora kernoviae and make available the first Nothophytophthora sp. genome.</title>
        <authorList>
            <person name="Studholme D.J."/>
            <person name="Sanfuentes E."/>
            <person name="Panda P."/>
            <person name="Hill R."/>
            <person name="Sambles C."/>
            <person name="Grant M."/>
            <person name="Williams N.M."/>
            <person name="Mcdougal R.L."/>
        </authorList>
    </citation>
    <scope>NUCLEOTIDE SEQUENCE [LARGE SCALE GENOMIC DNA]</scope>
    <source>
        <strain evidence="2">Chile7</strain>
    </source>
</reference>
<proteinExistence type="predicted"/>
<organism evidence="2 3">
    <name type="scientific">Phytophthora kernoviae</name>
    <dbReference type="NCBI Taxonomy" id="325452"/>
    <lineage>
        <taxon>Eukaryota</taxon>
        <taxon>Sar</taxon>
        <taxon>Stramenopiles</taxon>
        <taxon>Oomycota</taxon>
        <taxon>Peronosporomycetes</taxon>
        <taxon>Peronosporales</taxon>
        <taxon>Peronosporaceae</taxon>
        <taxon>Phytophthora</taxon>
    </lineage>
</organism>
<dbReference type="AlphaFoldDB" id="A0A421FWF2"/>
<comment type="caution">
    <text evidence="2">The sequence shown here is derived from an EMBL/GenBank/DDBJ whole genome shotgun (WGS) entry which is preliminary data.</text>
</comment>
<protein>
    <recommendedName>
        <fullName evidence="1">DUF913 domain-containing protein</fullName>
    </recommendedName>
</protein>
<name>A0A421FWF2_9STRA</name>
<gene>
    <name evidence="2" type="ORF">BBJ29_001716</name>
</gene>
<evidence type="ECO:0000313" key="3">
    <source>
        <dbReference type="Proteomes" id="UP000284657"/>
    </source>
</evidence>
<feature type="domain" description="DUF913" evidence="1">
    <location>
        <begin position="495"/>
        <end position="753"/>
    </location>
</feature>
<sequence>MQAASGGLNAPRSLPCAKELKLMEVLLQAPETRLAPLLACLKGWPLEAQADLANWRNVLKKMHKVLVNALQKCPRLVALTVTVEKDPEAQEGQKISDRELAEQVYEVLRFSAMLLENAANKAVYPSAELVMTLLAARNDRIVFEATKVIAMLALPPQVHRYAADPSSFVEPAAGRNNLLRRRLLTVVQGRGTPKNSMEVVDFLAATDVAAPRDSVFQFYGEEEQEETKDDTDVSMSRVVTVPIPPYEEVVGPSTPPAEAACAAATSFERLIEQFKIPDSDAWDVTNYVEQHPELTRGVVELIRVESVDRVPVRVRVAALLVLTALVNDRVGRAGGMGVLGRQSNVLQALGVAKGTPHGVFPSLVRFCMAELGDITALGSPPTTAGLSSPPPLASESADTDMEMSLAVAFVQATTDLLSPQDAEVVSAPPFRSVNSGNLQEIKLFWVEAVLGLLTAVVAIQSGAAVLTENGIVPALLHVLTMPSVSAFHMAVTTQCVQALEITVSSHSAAAALYRDLNGVGILVDRLKLECANISGPKTPAGSLAMSESKTVLLLAILASLSMSFHSQGVMSAGATSRAIREGSTLNKILLQLLVNVDVFGPVVFAQTAIVVSDVINNDPSSVNHVHAAGLADVFLKTLTRWDIAELYPSRILLPPSSELLTAVPTVLNALCLTTTHAEKVAKFEPLMHLLDVFALPQYTEDESTDYCFQGDTAAVVGAGVFELMRHVPSFQNAAIQAAVHALKKVIRFGEENVVSKETPSPASRAGEKAQGILVRMATHVADLLEPLLSKSEHAAYFADLGGIRLLLTLHQLILPRTCSFLDSALPKEKAAVNGGLTDSSLAHNPAVQSITLALRSYASQQPTNLLGALVKELGTQMDNLQRARAKVGLPWYLSESGEGAEGVLSSLPDIDLAELIGTYDKNHTNTTAEKVMIVGEYLRVLAVLEWLSSVLIWTLETAQTHMQSRRWFTDFTASTTQQALTRLFRVDRSTEETWCLS</sequence>
<evidence type="ECO:0000313" key="2">
    <source>
        <dbReference type="EMBL" id="RLN53175.1"/>
    </source>
</evidence>
<dbReference type="InterPro" id="IPR010314">
    <property type="entry name" value="E3_Ub_ligase_DUF913"/>
</dbReference>
<accession>A0A421FWF2</accession>
<dbReference type="Pfam" id="PF06025">
    <property type="entry name" value="DUF913"/>
    <property type="match status" value="1"/>
</dbReference>
<evidence type="ECO:0000259" key="1">
    <source>
        <dbReference type="Pfam" id="PF06025"/>
    </source>
</evidence>
<dbReference type="Proteomes" id="UP000284657">
    <property type="component" value="Unassembled WGS sequence"/>
</dbReference>
<dbReference type="EMBL" id="MBAD02001596">
    <property type="protein sequence ID" value="RLN53175.1"/>
    <property type="molecule type" value="Genomic_DNA"/>
</dbReference>